<dbReference type="EMBL" id="LN879502">
    <property type="protein sequence ID" value="CUI15962.1"/>
    <property type="molecule type" value="Genomic_DNA"/>
</dbReference>
<proteinExistence type="predicted"/>
<gene>
    <name evidence="1" type="ORF">PNK_0325</name>
</gene>
<evidence type="ECO:0000313" key="1">
    <source>
        <dbReference type="EMBL" id="CUI15962.1"/>
    </source>
</evidence>
<dbReference type="PATRIC" id="fig|389348.3.peg.370"/>
<dbReference type="AlphaFoldDB" id="A0A0U5JAX0"/>
<dbReference type="InParanoid" id="A0A0U5JAX0"/>
<dbReference type="KEGG" id="pnl:PNK_0325"/>
<reference evidence="2" key="1">
    <citation type="submission" date="2015-09" db="EMBL/GenBank/DDBJ databases">
        <authorList>
            <person name="Bertelli C."/>
        </authorList>
    </citation>
    <scope>NUCLEOTIDE SEQUENCE [LARGE SCALE GENOMIC DNA]</scope>
    <source>
        <strain evidence="2">KNic</strain>
    </source>
</reference>
<accession>A0A0U5JAX0</accession>
<evidence type="ECO:0000313" key="2">
    <source>
        <dbReference type="Proteomes" id="UP000069902"/>
    </source>
</evidence>
<dbReference type="Proteomes" id="UP000069902">
    <property type="component" value="Chromosome cPNK"/>
</dbReference>
<protein>
    <submittedName>
        <fullName evidence="1">Uncharacterized protein</fullName>
    </submittedName>
</protein>
<keyword evidence="2" id="KW-1185">Reference proteome</keyword>
<organism evidence="1 2">
    <name type="scientific">Candidatus Protochlamydia naegleriophila</name>
    <dbReference type="NCBI Taxonomy" id="389348"/>
    <lineage>
        <taxon>Bacteria</taxon>
        <taxon>Pseudomonadati</taxon>
        <taxon>Chlamydiota</taxon>
        <taxon>Chlamydiia</taxon>
        <taxon>Parachlamydiales</taxon>
        <taxon>Parachlamydiaceae</taxon>
        <taxon>Candidatus Protochlamydia</taxon>
    </lineage>
</organism>
<name>A0A0U5JAX0_9BACT</name>
<sequence length="78" mass="9228">MSYLQSKNYSFHFSEVSHYPSSYCFLFRYQQFANRSQHLHLSTGLPVKIDRISDSSYPQPHGSFVNISKVKRIRVRDL</sequence>